<reference evidence="2 3" key="1">
    <citation type="submission" date="2018-06" db="EMBL/GenBank/DDBJ databases">
        <title>Genomic Encyclopedia of Archaeal and Bacterial Type Strains, Phase II (KMG-II): from individual species to whole genera.</title>
        <authorList>
            <person name="Goeker M."/>
        </authorList>
    </citation>
    <scope>NUCLEOTIDE SEQUENCE [LARGE SCALE GENOMIC DNA]</scope>
    <source>
        <strain evidence="2 3">DSM 23446</strain>
    </source>
</reference>
<name>A0A327NXC0_9BACT</name>
<evidence type="ECO:0000256" key="1">
    <source>
        <dbReference type="SAM" id="SignalP"/>
    </source>
</evidence>
<keyword evidence="1" id="KW-0732">Signal</keyword>
<feature type="signal peptide" evidence="1">
    <location>
        <begin position="1"/>
        <end position="27"/>
    </location>
</feature>
<gene>
    <name evidence="2" type="ORF">LV83_03936</name>
</gene>
<sequence>MKKRMIYLLATGIVIFSGMILPHSTDASCTRSTSQPQNNGFCNLNAEENKDGSVTLDMACEKLLDEENGSLGKCKLPPGEA</sequence>
<dbReference type="Proteomes" id="UP000249610">
    <property type="component" value="Unassembled WGS sequence"/>
</dbReference>
<protein>
    <submittedName>
        <fullName evidence="2">Uncharacterized protein</fullName>
    </submittedName>
</protein>
<keyword evidence="3" id="KW-1185">Reference proteome</keyword>
<dbReference type="RefSeq" id="WP_111613246.1">
    <property type="nucleotide sequence ID" value="NZ_QLLK01000016.1"/>
</dbReference>
<comment type="caution">
    <text evidence="2">The sequence shown here is derived from an EMBL/GenBank/DDBJ whole genome shotgun (WGS) entry which is preliminary data.</text>
</comment>
<accession>A0A327NXC0</accession>
<evidence type="ECO:0000313" key="3">
    <source>
        <dbReference type="Proteomes" id="UP000249610"/>
    </source>
</evidence>
<dbReference type="EMBL" id="QLLK01000016">
    <property type="protein sequence ID" value="RAI84679.1"/>
    <property type="molecule type" value="Genomic_DNA"/>
</dbReference>
<dbReference type="AlphaFoldDB" id="A0A327NXC0"/>
<feature type="chain" id="PRO_5016415320" evidence="1">
    <location>
        <begin position="28"/>
        <end position="81"/>
    </location>
</feature>
<proteinExistence type="predicted"/>
<evidence type="ECO:0000313" key="2">
    <source>
        <dbReference type="EMBL" id="RAI84679.1"/>
    </source>
</evidence>
<organism evidence="2 3">
    <name type="scientific">Algoriphagus yeomjeoni</name>
    <dbReference type="NCBI Taxonomy" id="291403"/>
    <lineage>
        <taxon>Bacteria</taxon>
        <taxon>Pseudomonadati</taxon>
        <taxon>Bacteroidota</taxon>
        <taxon>Cytophagia</taxon>
        <taxon>Cytophagales</taxon>
        <taxon>Cyclobacteriaceae</taxon>
        <taxon>Algoriphagus</taxon>
    </lineage>
</organism>